<feature type="compositionally biased region" description="Low complexity" evidence="1">
    <location>
        <begin position="666"/>
        <end position="684"/>
    </location>
</feature>
<feature type="region of interest" description="Disordered" evidence="1">
    <location>
        <begin position="654"/>
        <end position="748"/>
    </location>
</feature>
<organism evidence="2 4">
    <name type="scientific">Mycena citricolor</name>
    <dbReference type="NCBI Taxonomy" id="2018698"/>
    <lineage>
        <taxon>Eukaryota</taxon>
        <taxon>Fungi</taxon>
        <taxon>Dikarya</taxon>
        <taxon>Basidiomycota</taxon>
        <taxon>Agaricomycotina</taxon>
        <taxon>Agaricomycetes</taxon>
        <taxon>Agaricomycetidae</taxon>
        <taxon>Agaricales</taxon>
        <taxon>Marasmiineae</taxon>
        <taxon>Mycenaceae</taxon>
        <taxon>Mycena</taxon>
    </lineage>
</organism>
<dbReference type="EMBL" id="CAVNYO010000159">
    <property type="protein sequence ID" value="CAK5270182.1"/>
    <property type="molecule type" value="Genomic_DNA"/>
</dbReference>
<feature type="compositionally biased region" description="Polar residues" evidence="1">
    <location>
        <begin position="312"/>
        <end position="325"/>
    </location>
</feature>
<name>A0AAD2H9Z1_9AGAR</name>
<feature type="compositionally biased region" description="Low complexity" evidence="1">
    <location>
        <begin position="9"/>
        <end position="32"/>
    </location>
</feature>
<comment type="caution">
    <text evidence="2">The sequence shown here is derived from an EMBL/GenBank/DDBJ whole genome shotgun (WGS) entry which is preliminary data.</text>
</comment>
<dbReference type="Gene3D" id="6.10.250.2010">
    <property type="match status" value="1"/>
</dbReference>
<accession>A0AAD2H9Z1</accession>
<gene>
    <name evidence="2" type="ORF">MYCIT1_LOCUS14371</name>
    <name evidence="3" type="ORF">MYCIT1_LOCUS14455</name>
</gene>
<dbReference type="Proteomes" id="UP001295794">
    <property type="component" value="Unassembled WGS sequence"/>
</dbReference>
<feature type="compositionally biased region" description="Acidic residues" evidence="1">
    <location>
        <begin position="205"/>
        <end position="233"/>
    </location>
</feature>
<feature type="region of interest" description="Disordered" evidence="1">
    <location>
        <begin position="1"/>
        <end position="65"/>
    </location>
</feature>
<feature type="compositionally biased region" description="Basic residues" evidence="1">
    <location>
        <begin position="447"/>
        <end position="458"/>
    </location>
</feature>
<feature type="compositionally biased region" description="Acidic residues" evidence="1">
    <location>
        <begin position="711"/>
        <end position="720"/>
    </location>
</feature>
<keyword evidence="4" id="KW-1185">Reference proteome</keyword>
<feature type="region of interest" description="Disordered" evidence="1">
    <location>
        <begin position="116"/>
        <end position="599"/>
    </location>
</feature>
<evidence type="ECO:0000313" key="4">
    <source>
        <dbReference type="Proteomes" id="UP001295794"/>
    </source>
</evidence>
<evidence type="ECO:0000313" key="2">
    <source>
        <dbReference type="EMBL" id="CAK5270182.1"/>
    </source>
</evidence>
<feature type="compositionally biased region" description="Basic and acidic residues" evidence="1">
    <location>
        <begin position="547"/>
        <end position="556"/>
    </location>
</feature>
<feature type="compositionally biased region" description="Basic and acidic residues" evidence="1">
    <location>
        <begin position="154"/>
        <end position="173"/>
    </location>
</feature>
<feature type="compositionally biased region" description="Basic and acidic residues" evidence="1">
    <location>
        <begin position="193"/>
        <end position="204"/>
    </location>
</feature>
<dbReference type="GO" id="GO:0005634">
    <property type="term" value="C:nucleus"/>
    <property type="evidence" value="ECO:0007669"/>
    <property type="project" value="InterPro"/>
</dbReference>
<sequence length="748" mass="83391">MRSSASHLPTPSSVSPAPAGPAPASTFFPSPFRFHDDTPPAKRQRRSSTPRVSMSATPDEVNQERAASTMRMINLWSGLAEKYSRRIDEDDIVDLVTGEVVKDRGVLTAESRWDFGRFYAPSPGEENTPTGTDEDEDGEKEEDDEEDDFDELDLLDRSPRKQQTEEISIRKLAMEFPLLNRTDPVTDSWDFEEFMKAERQRREAGDEEDEDEGEDEEERTGNDTQDEKDDEGTLESNGSPPPAPARSPSRRQEAENSDDFESGDELDAFSSLPATPRAGVPVYELSEDGSDQETPEQEYTPPTPIRSLQDIIHTQLQTPPLSHASSVGEDGLTVSPRKDTAVPKLKAQSRRRSHGPTFIPSRSSSPPAVEDISISRGRSLHKEGLDRPTRAKKSNLYYTLKEASTESSTPPQSVERAKSNRKAGTPSPTKRKERSPKDPEDDLVFHTPHRRIDRKGKARMIEPVFEPEEDTRRASDLPSIPTTPLKQYYEFPPPSTKKRKRRSSTSQLPELSNRFPSVLHVPDPIRRTDIPPLSSPGPSKSRHSRSRDRMSRKPETDSESESGPEPSHQSDWQPFSGQASYKPFPGGNDGRPVTPLHDPRAQLIISQAMQQAIHQLSSLYSGAWAAPLTTSRSDPYIYSTPTHRARRNSHVFDSGASYATLPPSSPISETSSSPVRRQGSLVARSRSRGRRVSFALKTRYGETYVRAQSEPESETDETEPALDSSPSRRASRSRLGGRAHTPGPSKQR</sequence>
<protein>
    <submittedName>
        <fullName evidence="2">Uncharacterized protein</fullName>
    </submittedName>
</protein>
<dbReference type="AlphaFoldDB" id="A0AAD2H9Z1"/>
<proteinExistence type="predicted"/>
<dbReference type="EMBL" id="CAVNYO010000161">
    <property type="protein sequence ID" value="CAK5270226.1"/>
    <property type="molecule type" value="Genomic_DNA"/>
</dbReference>
<feature type="compositionally biased region" description="Polar residues" evidence="1">
    <location>
        <begin position="567"/>
        <end position="579"/>
    </location>
</feature>
<dbReference type="Pfam" id="PF10384">
    <property type="entry name" value="Scm3"/>
    <property type="match status" value="1"/>
</dbReference>
<dbReference type="InterPro" id="IPR018465">
    <property type="entry name" value="Scm3/HJURP"/>
</dbReference>
<dbReference type="GO" id="GO:0042393">
    <property type="term" value="F:histone binding"/>
    <property type="evidence" value="ECO:0007669"/>
    <property type="project" value="InterPro"/>
</dbReference>
<feature type="compositionally biased region" description="Acidic residues" evidence="1">
    <location>
        <begin position="285"/>
        <end position="296"/>
    </location>
</feature>
<feature type="compositionally biased region" description="Acidic residues" evidence="1">
    <location>
        <begin position="132"/>
        <end position="153"/>
    </location>
</feature>
<evidence type="ECO:0000313" key="3">
    <source>
        <dbReference type="EMBL" id="CAK5270226.1"/>
    </source>
</evidence>
<feature type="compositionally biased region" description="Acidic residues" evidence="1">
    <location>
        <begin position="255"/>
        <end position="267"/>
    </location>
</feature>
<evidence type="ECO:0000256" key="1">
    <source>
        <dbReference type="SAM" id="MobiDB-lite"/>
    </source>
</evidence>
<reference evidence="2" key="1">
    <citation type="submission" date="2023-11" db="EMBL/GenBank/DDBJ databases">
        <authorList>
            <person name="De Vega J J."/>
            <person name="De Vega J J."/>
        </authorList>
    </citation>
    <scope>NUCLEOTIDE SEQUENCE</scope>
</reference>
<feature type="compositionally biased region" description="Basic and acidic residues" evidence="1">
    <location>
        <begin position="380"/>
        <end position="389"/>
    </location>
</feature>